<evidence type="ECO:0000313" key="2">
    <source>
        <dbReference type="Proteomes" id="UP000253083"/>
    </source>
</evidence>
<evidence type="ECO:0008006" key="3">
    <source>
        <dbReference type="Google" id="ProtNLM"/>
    </source>
</evidence>
<dbReference type="SUPFAM" id="SSF53448">
    <property type="entry name" value="Nucleotide-diphospho-sugar transferases"/>
    <property type="match status" value="1"/>
</dbReference>
<dbReference type="OrthoDB" id="6679586at2"/>
<keyword evidence="2" id="KW-1185">Reference proteome</keyword>
<comment type="caution">
    <text evidence="1">The sequence shown here is derived from an EMBL/GenBank/DDBJ whole genome shotgun (WGS) entry which is preliminary data.</text>
</comment>
<accession>A0A395JLC6</accession>
<dbReference type="Proteomes" id="UP000253083">
    <property type="component" value="Unassembled WGS sequence"/>
</dbReference>
<proteinExistence type="predicted"/>
<dbReference type="InterPro" id="IPR029044">
    <property type="entry name" value="Nucleotide-diphossugar_trans"/>
</dbReference>
<dbReference type="InParanoid" id="A0A395JLC6"/>
<organism evidence="1 2">
    <name type="scientific">Arenicella xantha</name>
    <dbReference type="NCBI Taxonomy" id="644221"/>
    <lineage>
        <taxon>Bacteria</taxon>
        <taxon>Pseudomonadati</taxon>
        <taxon>Pseudomonadota</taxon>
        <taxon>Gammaproteobacteria</taxon>
        <taxon>Arenicellales</taxon>
        <taxon>Arenicellaceae</taxon>
        <taxon>Arenicella</taxon>
    </lineage>
</organism>
<dbReference type="RefSeq" id="WP_113953492.1">
    <property type="nucleotide sequence ID" value="NZ_QNRT01000002.1"/>
</dbReference>
<name>A0A395JLC6_9GAMM</name>
<dbReference type="AlphaFoldDB" id="A0A395JLC6"/>
<dbReference type="EMBL" id="QNRT01000002">
    <property type="protein sequence ID" value="RBP50647.1"/>
    <property type="molecule type" value="Genomic_DNA"/>
</dbReference>
<gene>
    <name evidence="1" type="ORF">DFR28_10258</name>
</gene>
<dbReference type="Gene3D" id="3.90.550.10">
    <property type="entry name" value="Spore Coat Polysaccharide Biosynthesis Protein SpsA, Chain A"/>
    <property type="match status" value="1"/>
</dbReference>
<sequence>MNQTTPPNVLIGTPAYNGMLHTDYLHAILGFANNDIPHSVMTIGNESLITRARNAILATFWESEIFTHLLFLDADVFLDHQGLKDMLNHNKDVVGAPVFLKSKTAAGEQTLNTDADPKLAPVLQSVSRVGTAALLLSRAAVNSLVEHAVKQDRVYQINSMLQREGMASNHYDVFRVGISNGEYLSEDFWVCKELIELGYEVFVDTSVYTRHHGMVCFD</sequence>
<reference evidence="1 2" key="1">
    <citation type="submission" date="2018-06" db="EMBL/GenBank/DDBJ databases">
        <title>Genomic Encyclopedia of Type Strains, Phase IV (KMG-IV): sequencing the most valuable type-strain genomes for metagenomic binning, comparative biology and taxonomic classification.</title>
        <authorList>
            <person name="Goeker M."/>
        </authorList>
    </citation>
    <scope>NUCLEOTIDE SEQUENCE [LARGE SCALE GENOMIC DNA]</scope>
    <source>
        <strain evidence="1 2">DSM 24032</strain>
    </source>
</reference>
<protein>
    <recommendedName>
        <fullName evidence="3">Glycosyl transferase family 2</fullName>
    </recommendedName>
</protein>
<evidence type="ECO:0000313" key="1">
    <source>
        <dbReference type="EMBL" id="RBP50647.1"/>
    </source>
</evidence>